<evidence type="ECO:0000313" key="2">
    <source>
        <dbReference type="EMBL" id="KAK2027845.1"/>
    </source>
</evidence>
<dbReference type="PANTHER" id="PTHR47260:SF6">
    <property type="entry name" value="THIOESTERASE DOMAIN-CONTAINING PROTEIN"/>
    <property type="match status" value="1"/>
</dbReference>
<dbReference type="EMBL" id="MU842888">
    <property type="protein sequence ID" value="KAK2027845.1"/>
    <property type="molecule type" value="Genomic_DNA"/>
</dbReference>
<dbReference type="PANTHER" id="PTHR47260">
    <property type="entry name" value="UPF0644 PROTEIN PB2B4.06"/>
    <property type="match status" value="1"/>
</dbReference>
<dbReference type="CDD" id="cd03443">
    <property type="entry name" value="PaaI_thioesterase"/>
    <property type="match status" value="1"/>
</dbReference>
<dbReference type="AlphaFoldDB" id="A0AAD9HEX4"/>
<dbReference type="Proteomes" id="UP001232148">
    <property type="component" value="Unassembled WGS sequence"/>
</dbReference>
<dbReference type="Pfam" id="PF03061">
    <property type="entry name" value="4HBT"/>
    <property type="match status" value="1"/>
</dbReference>
<name>A0AAD9HEX4_9PEZI</name>
<gene>
    <name evidence="2" type="ORF">LX32DRAFT_428209</name>
</gene>
<dbReference type="InterPro" id="IPR052061">
    <property type="entry name" value="PTE-AB_protein"/>
</dbReference>
<accession>A0AAD9HEX4</accession>
<dbReference type="SUPFAM" id="SSF54637">
    <property type="entry name" value="Thioesterase/thiol ester dehydrase-isomerase"/>
    <property type="match status" value="1"/>
</dbReference>
<dbReference type="InterPro" id="IPR029069">
    <property type="entry name" value="HotDog_dom_sf"/>
</dbReference>
<feature type="domain" description="Thioesterase" evidence="1">
    <location>
        <begin position="100"/>
        <end position="181"/>
    </location>
</feature>
<sequence length="198" mass="21606">MTTKNSETSDVSHVVQTAGELEALAWCRTLLTRPGVTIFTPQSRDPKNTNPHDRFFGKTLNHKEAIPACVCFHPESPGKSVITELSILFALSRGVDGYPGIAHGGMVAVLIDEVLGVLIQRNMDTGRDDPVFRMNTVTSSMDIKYLQPVTTPGVVLGVGQIKGIRGKRILLRAILKDSNGVDLVTCDSVWIGIRRLKL</sequence>
<keyword evidence="3" id="KW-1185">Reference proteome</keyword>
<reference evidence="2" key="1">
    <citation type="submission" date="2021-06" db="EMBL/GenBank/DDBJ databases">
        <title>Comparative genomics, transcriptomics and evolutionary studies reveal genomic signatures of adaptation to plant cell wall in hemibiotrophic fungi.</title>
        <authorList>
            <consortium name="DOE Joint Genome Institute"/>
            <person name="Baroncelli R."/>
            <person name="Diaz J.F."/>
            <person name="Benocci T."/>
            <person name="Peng M."/>
            <person name="Battaglia E."/>
            <person name="Haridas S."/>
            <person name="Andreopoulos W."/>
            <person name="Labutti K."/>
            <person name="Pangilinan J."/>
            <person name="Floch G.L."/>
            <person name="Makela M.R."/>
            <person name="Henrissat B."/>
            <person name="Grigoriev I.V."/>
            <person name="Crouch J.A."/>
            <person name="De Vries R.P."/>
            <person name="Sukno S.A."/>
            <person name="Thon M.R."/>
        </authorList>
    </citation>
    <scope>NUCLEOTIDE SEQUENCE</scope>
    <source>
        <strain evidence="2">MAFF235873</strain>
    </source>
</reference>
<dbReference type="InterPro" id="IPR006683">
    <property type="entry name" value="Thioestr_dom"/>
</dbReference>
<protein>
    <submittedName>
        <fullName evidence="2">Thioesterase superfamily protein</fullName>
    </submittedName>
</protein>
<proteinExistence type="predicted"/>
<organism evidence="2 3">
    <name type="scientific">Colletotrichum zoysiae</name>
    <dbReference type="NCBI Taxonomy" id="1216348"/>
    <lineage>
        <taxon>Eukaryota</taxon>
        <taxon>Fungi</taxon>
        <taxon>Dikarya</taxon>
        <taxon>Ascomycota</taxon>
        <taxon>Pezizomycotina</taxon>
        <taxon>Sordariomycetes</taxon>
        <taxon>Hypocreomycetidae</taxon>
        <taxon>Glomerellales</taxon>
        <taxon>Glomerellaceae</taxon>
        <taxon>Colletotrichum</taxon>
        <taxon>Colletotrichum graminicola species complex</taxon>
    </lineage>
</organism>
<dbReference type="Gene3D" id="3.10.129.10">
    <property type="entry name" value="Hotdog Thioesterase"/>
    <property type="match status" value="1"/>
</dbReference>
<evidence type="ECO:0000313" key="3">
    <source>
        <dbReference type="Proteomes" id="UP001232148"/>
    </source>
</evidence>
<evidence type="ECO:0000259" key="1">
    <source>
        <dbReference type="Pfam" id="PF03061"/>
    </source>
</evidence>
<comment type="caution">
    <text evidence="2">The sequence shown here is derived from an EMBL/GenBank/DDBJ whole genome shotgun (WGS) entry which is preliminary data.</text>
</comment>